<dbReference type="AlphaFoldDB" id="A0A8J2NBD5"/>
<accession>A0A8J2NBD5</accession>
<feature type="non-terminal residue" evidence="2">
    <location>
        <position position="1"/>
    </location>
</feature>
<proteinExistence type="predicted"/>
<evidence type="ECO:0000313" key="2">
    <source>
        <dbReference type="EMBL" id="CAG7557797.1"/>
    </source>
</evidence>
<keyword evidence="1" id="KW-0472">Membrane</keyword>
<evidence type="ECO:0000256" key="1">
    <source>
        <dbReference type="SAM" id="Phobius"/>
    </source>
</evidence>
<gene>
    <name evidence="2" type="ORF">FEQUK3_LOCUS3541</name>
</gene>
<reference evidence="2" key="1">
    <citation type="submission" date="2021-05" db="EMBL/GenBank/DDBJ databases">
        <authorList>
            <person name="Khan N."/>
        </authorList>
    </citation>
    <scope>NUCLEOTIDE SEQUENCE</scope>
</reference>
<sequence>SIQGVYGRALSEPTQSSHLADYGRPLRTIHIVESPDFRNMAKRDETDILTAAIICGAVLDKKLENWELYFRCFERDQALNTQLCDDVCQSNPLNLCYTNSSAPYCKTYAYPKGIQDYICAATRALQSVYFTVDTERAAQFITATVPVTVEQPATETGTSNTFIETDTEPVTTTIPEPSKSITPSPFPSSKPDSNLGAIIGGAVGGFVALLLIVLAIFWFVRRLKSDDTPGSIKTNEMSGEPATSQA</sequence>
<name>A0A8J2NBD5_FUSEQ</name>
<keyword evidence="1" id="KW-0812">Transmembrane</keyword>
<protein>
    <submittedName>
        <fullName evidence="2">Uncharacterized protein</fullName>
    </submittedName>
</protein>
<feature type="transmembrane region" description="Helical" evidence="1">
    <location>
        <begin position="195"/>
        <end position="220"/>
    </location>
</feature>
<dbReference type="Proteomes" id="UP000693738">
    <property type="component" value="Unassembled WGS sequence"/>
</dbReference>
<dbReference type="EMBL" id="CAJSTJ010000121">
    <property type="protein sequence ID" value="CAG7557797.1"/>
    <property type="molecule type" value="Genomic_DNA"/>
</dbReference>
<keyword evidence="1" id="KW-1133">Transmembrane helix</keyword>
<comment type="caution">
    <text evidence="2">The sequence shown here is derived from an EMBL/GenBank/DDBJ whole genome shotgun (WGS) entry which is preliminary data.</text>
</comment>
<evidence type="ECO:0000313" key="3">
    <source>
        <dbReference type="Proteomes" id="UP000693738"/>
    </source>
</evidence>
<organism evidence="2 3">
    <name type="scientific">Fusarium equiseti</name>
    <name type="common">Fusarium scirpi</name>
    <dbReference type="NCBI Taxonomy" id="61235"/>
    <lineage>
        <taxon>Eukaryota</taxon>
        <taxon>Fungi</taxon>
        <taxon>Dikarya</taxon>
        <taxon>Ascomycota</taxon>
        <taxon>Pezizomycotina</taxon>
        <taxon>Sordariomycetes</taxon>
        <taxon>Hypocreomycetidae</taxon>
        <taxon>Hypocreales</taxon>
        <taxon>Nectriaceae</taxon>
        <taxon>Fusarium</taxon>
        <taxon>Fusarium incarnatum-equiseti species complex</taxon>
    </lineage>
</organism>